<reference evidence="2 3" key="1">
    <citation type="submission" date="2021-07" db="EMBL/GenBank/DDBJ databases">
        <title>Novel Helicobacter sp. Isolated from a dog.</title>
        <authorList>
            <person name="Rimbara E."/>
            <person name="Suzuki M."/>
        </authorList>
    </citation>
    <scope>NUCLEOTIDE SEQUENCE [LARGE SCALE GENOMIC DNA]</scope>
    <source>
        <strain evidence="3">NHP19-003</strain>
    </source>
</reference>
<feature type="compositionally biased region" description="Acidic residues" evidence="1">
    <location>
        <begin position="482"/>
        <end position="493"/>
    </location>
</feature>
<protein>
    <recommendedName>
        <fullName evidence="4">Poly E-rich protein</fullName>
    </recommendedName>
</protein>
<dbReference type="EMBL" id="AP024814">
    <property type="protein sequence ID" value="BCZ17704.1"/>
    <property type="molecule type" value="Genomic_DNA"/>
</dbReference>
<gene>
    <name evidence="2" type="ORF">NHP190003_09860</name>
</gene>
<feature type="compositionally biased region" description="Polar residues" evidence="1">
    <location>
        <begin position="363"/>
        <end position="372"/>
    </location>
</feature>
<feature type="compositionally biased region" description="Basic and acidic residues" evidence="1">
    <location>
        <begin position="230"/>
        <end position="251"/>
    </location>
</feature>
<evidence type="ECO:0000256" key="1">
    <source>
        <dbReference type="SAM" id="MobiDB-lite"/>
    </source>
</evidence>
<dbReference type="RefSeq" id="WP_221279020.1">
    <property type="nucleotide sequence ID" value="NZ_AP024814.1"/>
</dbReference>
<feature type="compositionally biased region" description="Basic and acidic residues" evidence="1">
    <location>
        <begin position="548"/>
        <end position="561"/>
    </location>
</feature>
<feature type="compositionally biased region" description="Low complexity" evidence="1">
    <location>
        <begin position="348"/>
        <end position="362"/>
    </location>
</feature>
<evidence type="ECO:0008006" key="4">
    <source>
        <dbReference type="Google" id="ProtNLM"/>
    </source>
</evidence>
<dbReference type="Proteomes" id="UP000826775">
    <property type="component" value="Chromosome"/>
</dbReference>
<feature type="compositionally biased region" description="Low complexity" evidence="1">
    <location>
        <begin position="326"/>
        <end position="337"/>
    </location>
</feature>
<feature type="compositionally biased region" description="Polar residues" evidence="1">
    <location>
        <begin position="380"/>
        <end position="389"/>
    </location>
</feature>
<feature type="compositionally biased region" description="Polar residues" evidence="1">
    <location>
        <begin position="649"/>
        <end position="661"/>
    </location>
</feature>
<feature type="region of interest" description="Disordered" evidence="1">
    <location>
        <begin position="150"/>
        <end position="665"/>
    </location>
</feature>
<feature type="compositionally biased region" description="Acidic residues" evidence="1">
    <location>
        <begin position="601"/>
        <end position="613"/>
    </location>
</feature>
<name>A0ABM7SIZ8_9HELI</name>
<sequence>MKILLVNQNKMVGKLFENIAKKLDIELVAEEHVDEILPALKENPDCFFFADDTAVDNEEYGHLKPYLGAVQLSGLLLRKGIEEFGGFTHYIKKPFLPTDILHILQRSMGTSAPTDAVKSTQQMDVAAFAPDEDFFKDIDSSLSQLEGLLDPKTSQEPSKQESKEEPQATPQEAAPTESAPKTQSTTEEPPKAEPSTATETPKESTPQQKTHDPLALNLDDLLPVDDSEDETHAGLEHDEMLEDLVQKDSPKAQELMDSVQDVGTLMQSAEQEIDEAKKPDLQTPEEPQAPKESDLNQDPMGMLEELEALGLDSNKSTESEPEPAEQEPQTQESTQTPELEDLDNLGLESTTTESQPESTGTELTETQNTISKSARENSIEQEPQTTENAQEGLEQSELEDLEGLGDLGLESTEVKAKPVAQETPQETAPIEQELTEPTELEVPAQESQIQIPTEQTPQAQEEVQAHEPETKSQVQESLEQPALEDTENLENLELESTQAAEKPQDDLESKLEPQESHKETLEPESQEAQTQLQEQTPPTTQPQEDMVELEKDPQEYEHIEDIPAPVMSSVVDGSYEAPQASSQKETPQQAKESPQAQAEQEATEPEPELESLELENLAPTEVENPEVAITKDPKAPKEPEQEALEQIQEAPQESAPTTSPQAKPLHLNLDLRDLLQDLSIDPKLLEGKTLQIQVNLVDKDV</sequence>
<proteinExistence type="predicted"/>
<evidence type="ECO:0000313" key="3">
    <source>
        <dbReference type="Proteomes" id="UP000826775"/>
    </source>
</evidence>
<feature type="compositionally biased region" description="Low complexity" evidence="1">
    <location>
        <begin position="526"/>
        <end position="544"/>
    </location>
</feature>
<keyword evidence="3" id="KW-1185">Reference proteome</keyword>
<feature type="compositionally biased region" description="Low complexity" evidence="1">
    <location>
        <begin position="300"/>
        <end position="311"/>
    </location>
</feature>
<feature type="compositionally biased region" description="Basic and acidic residues" evidence="1">
    <location>
        <begin position="502"/>
        <end position="521"/>
    </location>
</feature>
<feature type="compositionally biased region" description="Low complexity" evidence="1">
    <location>
        <begin position="587"/>
        <end position="600"/>
    </location>
</feature>
<accession>A0ABM7SIZ8</accession>
<feature type="compositionally biased region" description="Polar residues" evidence="1">
    <location>
        <begin position="195"/>
        <end position="208"/>
    </location>
</feature>
<feature type="compositionally biased region" description="Basic and acidic residues" evidence="1">
    <location>
        <begin position="629"/>
        <end position="640"/>
    </location>
</feature>
<feature type="compositionally biased region" description="Acidic residues" evidence="1">
    <location>
        <begin position="394"/>
        <end position="403"/>
    </location>
</feature>
<organism evidence="2 3">
    <name type="scientific">Helicobacter gastrocanis</name>
    <dbReference type="NCBI Taxonomy" id="2849641"/>
    <lineage>
        <taxon>Bacteria</taxon>
        <taxon>Pseudomonadati</taxon>
        <taxon>Campylobacterota</taxon>
        <taxon>Epsilonproteobacteria</taxon>
        <taxon>Campylobacterales</taxon>
        <taxon>Helicobacteraceae</taxon>
        <taxon>Helicobacter</taxon>
    </lineage>
</organism>
<evidence type="ECO:0000313" key="2">
    <source>
        <dbReference type="EMBL" id="BCZ17704.1"/>
    </source>
</evidence>
<feature type="compositionally biased region" description="Polar residues" evidence="1">
    <location>
        <begin position="445"/>
        <end position="461"/>
    </location>
</feature>